<feature type="compositionally biased region" description="Basic and acidic residues" evidence="1">
    <location>
        <begin position="54"/>
        <end position="64"/>
    </location>
</feature>
<accession>A0A4Z0BF41</accession>
<evidence type="ECO:0000313" key="3">
    <source>
        <dbReference type="Proteomes" id="UP000297564"/>
    </source>
</evidence>
<feature type="compositionally biased region" description="Basic and acidic residues" evidence="1">
    <location>
        <begin position="37"/>
        <end position="47"/>
    </location>
</feature>
<organism evidence="2 3">
    <name type="scientific">Ramlibacter rhizophilus</name>
    <dbReference type="NCBI Taxonomy" id="1781167"/>
    <lineage>
        <taxon>Bacteria</taxon>
        <taxon>Pseudomonadati</taxon>
        <taxon>Pseudomonadota</taxon>
        <taxon>Betaproteobacteria</taxon>
        <taxon>Burkholderiales</taxon>
        <taxon>Comamonadaceae</taxon>
        <taxon>Ramlibacter</taxon>
    </lineage>
</organism>
<dbReference type="RefSeq" id="WP_135286150.1">
    <property type="nucleotide sequence ID" value="NZ_SMLL01000006.1"/>
</dbReference>
<evidence type="ECO:0000256" key="1">
    <source>
        <dbReference type="SAM" id="MobiDB-lite"/>
    </source>
</evidence>
<reference evidence="2 3" key="1">
    <citation type="submission" date="2019-03" db="EMBL/GenBank/DDBJ databases">
        <title>Ramlibacter rhizophilus CCTCC AB2015357, whole genome shotgun sequence.</title>
        <authorList>
            <person name="Zhang X."/>
            <person name="Feng G."/>
            <person name="Zhu H."/>
        </authorList>
    </citation>
    <scope>NUCLEOTIDE SEQUENCE [LARGE SCALE GENOMIC DNA]</scope>
    <source>
        <strain evidence="2 3">CCTCC AB2015357</strain>
    </source>
</reference>
<keyword evidence="3" id="KW-1185">Reference proteome</keyword>
<feature type="region of interest" description="Disordered" evidence="1">
    <location>
        <begin position="1"/>
        <end position="64"/>
    </location>
</feature>
<dbReference type="EMBL" id="SMLL01000006">
    <property type="protein sequence ID" value="TFY97922.1"/>
    <property type="molecule type" value="Genomic_DNA"/>
</dbReference>
<comment type="caution">
    <text evidence="2">The sequence shown here is derived from an EMBL/GenBank/DDBJ whole genome shotgun (WGS) entry which is preliminary data.</text>
</comment>
<protein>
    <submittedName>
        <fullName evidence="2">Uncharacterized protein</fullName>
    </submittedName>
</protein>
<name>A0A4Z0BF41_9BURK</name>
<dbReference type="AlphaFoldDB" id="A0A4Z0BF41"/>
<dbReference type="Proteomes" id="UP000297564">
    <property type="component" value="Unassembled WGS sequence"/>
</dbReference>
<feature type="compositionally biased region" description="Basic and acidic residues" evidence="1">
    <location>
        <begin position="1"/>
        <end position="28"/>
    </location>
</feature>
<gene>
    <name evidence="2" type="ORF">EZ242_15820</name>
</gene>
<proteinExistence type="predicted"/>
<sequence length="64" mass="7032">MEIERQAAVKRRPAPEAKDSPAARRDAPRAPLPAEVAEGRREAREPEGPSEDDAAQKVWDDRAG</sequence>
<evidence type="ECO:0000313" key="2">
    <source>
        <dbReference type="EMBL" id="TFY97922.1"/>
    </source>
</evidence>